<dbReference type="Proteomes" id="UP000700596">
    <property type="component" value="Unassembled WGS sequence"/>
</dbReference>
<gene>
    <name evidence="1" type="ORF">B0J11DRAFT_194375</name>
</gene>
<organism evidence="1 2">
    <name type="scientific">Dendryphion nanum</name>
    <dbReference type="NCBI Taxonomy" id="256645"/>
    <lineage>
        <taxon>Eukaryota</taxon>
        <taxon>Fungi</taxon>
        <taxon>Dikarya</taxon>
        <taxon>Ascomycota</taxon>
        <taxon>Pezizomycotina</taxon>
        <taxon>Dothideomycetes</taxon>
        <taxon>Pleosporomycetidae</taxon>
        <taxon>Pleosporales</taxon>
        <taxon>Torulaceae</taxon>
        <taxon>Dendryphion</taxon>
    </lineage>
</organism>
<proteinExistence type="predicted"/>
<dbReference type="GO" id="GO:0003824">
    <property type="term" value="F:catalytic activity"/>
    <property type="evidence" value="ECO:0007669"/>
    <property type="project" value="InterPro"/>
</dbReference>
<dbReference type="InterPro" id="IPR053137">
    <property type="entry name" value="NLR-like"/>
</dbReference>
<dbReference type="Gene3D" id="3.40.50.1580">
    <property type="entry name" value="Nucleoside phosphorylase domain"/>
    <property type="match status" value="1"/>
</dbReference>
<dbReference type="OrthoDB" id="1577640at2759"/>
<protein>
    <submittedName>
        <fullName evidence="1">Kinesin</fullName>
    </submittedName>
</protein>
<dbReference type="GO" id="GO:0009116">
    <property type="term" value="P:nucleoside metabolic process"/>
    <property type="evidence" value="ECO:0007669"/>
    <property type="project" value="InterPro"/>
</dbReference>
<dbReference type="EMBL" id="JAGMWT010000024">
    <property type="protein sequence ID" value="KAH7111294.1"/>
    <property type="molecule type" value="Genomic_DNA"/>
</dbReference>
<name>A0A9P9D283_9PLEO</name>
<accession>A0A9P9D283</accession>
<evidence type="ECO:0000313" key="1">
    <source>
        <dbReference type="EMBL" id="KAH7111294.1"/>
    </source>
</evidence>
<dbReference type="PANTHER" id="PTHR46082">
    <property type="entry name" value="ATP/GTP-BINDING PROTEIN-RELATED"/>
    <property type="match status" value="1"/>
</dbReference>
<keyword evidence="2" id="KW-1185">Reference proteome</keyword>
<dbReference type="AlphaFoldDB" id="A0A9P9D283"/>
<reference evidence="1" key="1">
    <citation type="journal article" date="2021" name="Nat. Commun.">
        <title>Genetic determinants of endophytism in the Arabidopsis root mycobiome.</title>
        <authorList>
            <person name="Mesny F."/>
            <person name="Miyauchi S."/>
            <person name="Thiergart T."/>
            <person name="Pickel B."/>
            <person name="Atanasova L."/>
            <person name="Karlsson M."/>
            <person name="Huettel B."/>
            <person name="Barry K.W."/>
            <person name="Haridas S."/>
            <person name="Chen C."/>
            <person name="Bauer D."/>
            <person name="Andreopoulos W."/>
            <person name="Pangilinan J."/>
            <person name="LaButti K."/>
            <person name="Riley R."/>
            <person name="Lipzen A."/>
            <person name="Clum A."/>
            <person name="Drula E."/>
            <person name="Henrissat B."/>
            <person name="Kohler A."/>
            <person name="Grigoriev I.V."/>
            <person name="Martin F.M."/>
            <person name="Hacquard S."/>
        </authorList>
    </citation>
    <scope>NUCLEOTIDE SEQUENCE</scope>
    <source>
        <strain evidence="1">MPI-CAGE-CH-0243</strain>
    </source>
</reference>
<comment type="caution">
    <text evidence="1">The sequence shown here is derived from an EMBL/GenBank/DDBJ whole genome shotgun (WGS) entry which is preliminary data.</text>
</comment>
<sequence>MNSPDPHYNDPRKSRCLQRKDYTVGWICALSVELAAARMILDEEHKGLERDSSSQDENAYCLGSIGGHNVVIVCLPAGQMGNNSAATMAARMKATFRAIQIRLMVGIGGGVLGAEADIRLGDVVVSQPQQTSGGVI</sequence>
<evidence type="ECO:0000313" key="2">
    <source>
        <dbReference type="Proteomes" id="UP000700596"/>
    </source>
</evidence>
<dbReference type="SUPFAM" id="SSF53167">
    <property type="entry name" value="Purine and uridine phosphorylases"/>
    <property type="match status" value="1"/>
</dbReference>
<dbReference type="InterPro" id="IPR035994">
    <property type="entry name" value="Nucleoside_phosphorylase_sf"/>
</dbReference>
<dbReference type="PANTHER" id="PTHR46082:SF11">
    <property type="entry name" value="AAA+ ATPASE DOMAIN-CONTAINING PROTEIN-RELATED"/>
    <property type="match status" value="1"/>
</dbReference>